<dbReference type="InterPro" id="IPR029056">
    <property type="entry name" value="Ribokinase-like"/>
</dbReference>
<dbReference type="GO" id="GO:0005524">
    <property type="term" value="F:ATP binding"/>
    <property type="evidence" value="ECO:0007669"/>
    <property type="project" value="UniProtKB-KW"/>
</dbReference>
<accession>A0A2V1MYT7</accession>
<feature type="domain" description="Pyridoxamine kinase/Phosphomethylpyrimidine kinase" evidence="6">
    <location>
        <begin position="58"/>
        <end position="244"/>
    </location>
</feature>
<evidence type="ECO:0000313" key="8">
    <source>
        <dbReference type="Proteomes" id="UP000245080"/>
    </source>
</evidence>
<keyword evidence="8" id="KW-1185">Reference proteome</keyword>
<reference evidence="7 8" key="1">
    <citation type="journal article" date="2018" name="Int. J. Syst. Evol. Microbiol.">
        <title>Lactobacillus bambusae sp. nov., isolated from a traditional fermented Ma-bamboo shoots of Taiwan.</title>
        <authorList>
            <person name="Wang L.-T."/>
        </authorList>
    </citation>
    <scope>NUCLEOTIDE SEQUENCE [LARGE SCALE GENOMIC DNA]</scope>
    <source>
        <strain evidence="7 8">BS-W1</strain>
    </source>
</reference>
<dbReference type="AlphaFoldDB" id="A0A2V1MYT7"/>
<dbReference type="OrthoDB" id="9800808at2"/>
<sequence>MEDLSAVGGISMAAALPILTAFGHQTYPVPTQLLSTQTEGFGVPAKVATTPWLDQTIQQWQTITDFRINTALIGYVGELAAIDQVEQFLSRWQPKTVLIDPVLGDEGRLYPGLDAAYVDRLIGLLPMATLITPNVTELGLLTNDRLASLTDIQRAITKLEHQYHGAQVVVTGIQVADQIGCGWLVNDQLVTRLSQRVSQHLSGAGDTWAALLLGYFIQTDSLDEAISKAAATFQLAATCSTNQRSGINLVPILREITKRGIHSDK</sequence>
<evidence type="ECO:0000256" key="4">
    <source>
        <dbReference type="ARBA" id="ARBA00022777"/>
    </source>
</evidence>
<keyword evidence="4" id="KW-0418">Kinase</keyword>
<dbReference type="PANTHER" id="PTHR10534:SF2">
    <property type="entry name" value="PYRIDOXAL KINASE"/>
    <property type="match status" value="1"/>
</dbReference>
<dbReference type="InterPro" id="IPR004625">
    <property type="entry name" value="PyrdxlKinase"/>
</dbReference>
<name>A0A2V1MYT7_9LACO</name>
<evidence type="ECO:0000256" key="2">
    <source>
        <dbReference type="ARBA" id="ARBA00022679"/>
    </source>
</evidence>
<keyword evidence="2" id="KW-0808">Transferase</keyword>
<dbReference type="SUPFAM" id="SSF53613">
    <property type="entry name" value="Ribokinase-like"/>
    <property type="match status" value="1"/>
</dbReference>
<dbReference type="Pfam" id="PF08543">
    <property type="entry name" value="Phos_pyr_kin"/>
    <property type="match status" value="1"/>
</dbReference>
<dbReference type="GO" id="GO:0008478">
    <property type="term" value="F:pyridoxal kinase activity"/>
    <property type="evidence" value="ECO:0007669"/>
    <property type="project" value="UniProtKB-EC"/>
</dbReference>
<gene>
    <name evidence="7" type="ORF">DCM90_04110</name>
</gene>
<evidence type="ECO:0000313" key="7">
    <source>
        <dbReference type="EMBL" id="PWG00127.1"/>
    </source>
</evidence>
<evidence type="ECO:0000256" key="1">
    <source>
        <dbReference type="ARBA" id="ARBA00012104"/>
    </source>
</evidence>
<organism evidence="7 8">
    <name type="scientific">Levilactobacillus bambusae</name>
    <dbReference type="NCBI Taxonomy" id="2024736"/>
    <lineage>
        <taxon>Bacteria</taxon>
        <taxon>Bacillati</taxon>
        <taxon>Bacillota</taxon>
        <taxon>Bacilli</taxon>
        <taxon>Lactobacillales</taxon>
        <taxon>Lactobacillaceae</taxon>
        <taxon>Levilactobacillus</taxon>
    </lineage>
</organism>
<dbReference type="Gene3D" id="3.40.1190.20">
    <property type="match status" value="1"/>
</dbReference>
<dbReference type="RefSeq" id="WP_109250074.1">
    <property type="nucleotide sequence ID" value="NZ_QCXQ01000002.1"/>
</dbReference>
<keyword evidence="3" id="KW-0547">Nucleotide-binding</keyword>
<dbReference type="EC" id="2.7.1.35" evidence="1"/>
<dbReference type="EMBL" id="QCXQ01000002">
    <property type="protein sequence ID" value="PWG00127.1"/>
    <property type="molecule type" value="Genomic_DNA"/>
</dbReference>
<keyword evidence="5" id="KW-0067">ATP-binding</keyword>
<proteinExistence type="predicted"/>
<dbReference type="GO" id="GO:0009443">
    <property type="term" value="P:pyridoxal 5'-phosphate salvage"/>
    <property type="evidence" value="ECO:0007669"/>
    <property type="project" value="InterPro"/>
</dbReference>
<evidence type="ECO:0000256" key="3">
    <source>
        <dbReference type="ARBA" id="ARBA00022741"/>
    </source>
</evidence>
<evidence type="ECO:0000256" key="5">
    <source>
        <dbReference type="ARBA" id="ARBA00022840"/>
    </source>
</evidence>
<protein>
    <recommendedName>
        <fullName evidence="1">pyridoxal kinase</fullName>
        <ecNumber evidence="1">2.7.1.35</ecNumber>
    </recommendedName>
</protein>
<evidence type="ECO:0000259" key="6">
    <source>
        <dbReference type="Pfam" id="PF08543"/>
    </source>
</evidence>
<dbReference type="PANTHER" id="PTHR10534">
    <property type="entry name" value="PYRIDOXAL KINASE"/>
    <property type="match status" value="1"/>
</dbReference>
<comment type="caution">
    <text evidence="7">The sequence shown here is derived from an EMBL/GenBank/DDBJ whole genome shotgun (WGS) entry which is preliminary data.</text>
</comment>
<dbReference type="InterPro" id="IPR013749">
    <property type="entry name" value="PM/HMP-P_kinase-1"/>
</dbReference>
<dbReference type="GO" id="GO:0005829">
    <property type="term" value="C:cytosol"/>
    <property type="evidence" value="ECO:0007669"/>
    <property type="project" value="TreeGrafter"/>
</dbReference>
<dbReference type="Proteomes" id="UP000245080">
    <property type="component" value="Unassembled WGS sequence"/>
</dbReference>